<evidence type="ECO:0000313" key="1">
    <source>
        <dbReference type="EMBL" id="KAJ9108187.1"/>
    </source>
</evidence>
<protein>
    <submittedName>
        <fullName evidence="1">Uncharacterized protein</fullName>
    </submittedName>
</protein>
<keyword evidence="2" id="KW-1185">Reference proteome</keyword>
<reference evidence="1" key="1">
    <citation type="submission" date="2023-04" db="EMBL/GenBank/DDBJ databases">
        <title>Draft Genome sequencing of Naganishia species isolated from polar environments using Oxford Nanopore Technology.</title>
        <authorList>
            <person name="Leo P."/>
            <person name="Venkateswaran K."/>
        </authorList>
    </citation>
    <scope>NUCLEOTIDE SEQUENCE</scope>
    <source>
        <strain evidence="1">MNA-CCFEE 5262</strain>
    </source>
</reference>
<proteinExistence type="predicted"/>
<dbReference type="EMBL" id="JASBWS010000033">
    <property type="protein sequence ID" value="KAJ9108187.1"/>
    <property type="molecule type" value="Genomic_DNA"/>
</dbReference>
<gene>
    <name evidence="1" type="ORF">QFC20_003550</name>
</gene>
<dbReference type="Proteomes" id="UP001230649">
    <property type="component" value="Unassembled WGS sequence"/>
</dbReference>
<organism evidence="1 2">
    <name type="scientific">Naganishia adeliensis</name>
    <dbReference type="NCBI Taxonomy" id="92952"/>
    <lineage>
        <taxon>Eukaryota</taxon>
        <taxon>Fungi</taxon>
        <taxon>Dikarya</taxon>
        <taxon>Basidiomycota</taxon>
        <taxon>Agaricomycotina</taxon>
        <taxon>Tremellomycetes</taxon>
        <taxon>Filobasidiales</taxon>
        <taxon>Filobasidiaceae</taxon>
        <taxon>Naganishia</taxon>
    </lineage>
</organism>
<name>A0ACC2W957_9TREE</name>
<sequence length="3028" mass="322981">MTRTTGYKGRPAPLILPDSGSPPPIAKPRIPTTGRKGPSARYEAQTVNQDSGDGEQETANEQEDEDDEDRDPEHILVDSDSDAGSERREGFVDEEVDPDDSEDYSPRQLELIQLASDLSANDDLLSCIFVDTFGSMDPKDDLGVYYHQGDFVKPNFDRKEVLEMAQRTIVQGNIQAALDGCLRLPIIRHHLTKLRSNSQIKKFVAHLKRYVMLYHPTSRIEIRTTDRYRFATNKSELAVFTIVDLDPGLTEYVIMDIQNVDQAVEEPPSASSSKSKFNQPSLHGLPNIRNGMAIYAELPHLGNNLAAEPKPQMLVLDEITGAMEVMPKVWEQRLSANAVDDHESQFNPISAAQNRKGTRNVPYGDMDLENNTAGGASSVKKTAEIRDFSVVNSGRQGLMLFLGPGRFINHDCSPNVELITTKRNVITFRVLRKIRVGEELTTWYGDNYFGHGNRDCLCLTCEINHRSGFSRVRDDNASDGASIADEMAQDAKNDDSASVATRQDRMNLESSVVGEGRDGEMQPGMTFTVTNEETGITTEPAEMQEQEQESEADSDEVDMDDSVSHAGFATSSQDPSRRSGRILAGALSQQQEIGKDGLVSSFVQGLETQKRYPRRLGSASAVPQRMADSASVTSSTRPSPAPSSSGMSPTKAAARNTRRAAARGRERTSNMIHNPFGITRNGRSGLSTFGADGTEQFLDMPHDHDEVDEPGTVRCTVCLQVMEPVWISNRYIEQCRRCIRHKAIYGVKWPARNKSEEQPYPPVNMRPSWWVPPKISKYRYRSALSPIQKEKTVSEEPQLPYSKEQEAERQEHEARREAKRANRRAYLDEEAAAKFRKDLEAAQDFMKRLRKTYAQEKEAAKNKPKLHSGGGNWGKYEYVWEEENEPSLMLEAGSKRSNRPTSFPNSPPRFTKKPRTEEDDKRSLSRRSRGESSSRQTKAKASTKTRKGSQREEHHPANRRANRPRPSGPIFSAIPASPSREVLPDNDFDILPISTTEGNLPDSPIQLDKDEVPTGDVYDSDVEIIATNVSCAVREGRLEEEYGSNINPISLLGEDDNVIGDFNGSSDDDISYSARFDASALHLMPVTPGSVNAGGVPSGTTDDSTGKPPIRNFPNSKTGITPLKHREIFRGTLSSPDVDLVVQPESYKQPKSMLERGAGTRAAMEAEERKRNLEGVMGPGGRRPKAAPLLHSAEAEIARARQAAAFLEGARRKPIQRPSALRPPAYAYKPVLSPPRSASPFQRIEPDEEDPAPDEQGNDLETMLDTIVSSQLMDVDDPDDMDQSALPPESADAPVNETGANSPSNATEQDRLPSSEPVPPSPLAPLVEVPVPVDSTAMQESPTPTGPNSENALEPAEAARSTSTPDLDQFGMRQKTESPTVAAAAENDIGDADHDSREEDASNVLAVHGKEESNVVEQASLDQEMQPGHEPDVTVNDDQHAVEEPNLSAVSDPDALIQNDDPDRAVQRRMEAVPAESMEDSEIQADKQPHETPPSVKDLETEEIVPNDLPVSLPIPAAEPPAELPKESPLQSTVAVPTSIEPPTPHTLATEPIAENIEPGESALPVIPGNEGPPSTESTTSEKLVENASSIPESSVDVDVLANAIPLDVNMTSNDVEENAPAVFVTDNLATTSLLPDTVPIEKEQASAAPHARSTEKDSAAETEQEQSATVQGPSVESMSIVETDEALLQPIVTGEDDPGNNLPATTLPGSMEVDNAVQKNIPAEIETQNSAAVESETAEDQAGMNSSVLPVPKSDNAPTAVPTASENLVVDDSSATPPPQALEDVVDNGIPVIAADTENTERTDAEFEEHQNTKTPTLPVRETDSAPLPSATSEEEAVKESSETTQLEAALQTENYNEDQADATPVNTETTETGTMEVETGEDDSVAKSPLPSILENANEPSVPASTVEDQTADEPPETPPEDHSAAAVQAGAIAAEIETKGTNAMETDTTDGVFGADLPVPKTHAAPSAPIPITSAESDQGIQVGIAVDAEATAESGEDDTLLIAVTSSEGQMKDDASLQGSTSGGIQVDVAAEAETQGNVIETDKREDRSTVKSPVQPIPETDDVPAQECTVVRAEEIVPAVPEVDRERSDSPEDFFFSTNFDVGPHSESDLGYAADAYAEGMSSLADVTTTDARAGGSLPSVPVDQTPERIGPPVPSPVLAAPSTATEAVASSPAQNVLPSAPPLMSDNPVAVAPSGTPNAARKRKRPGNPTPIPKNAPIVVISSSEDEFEIIKPPPKRAVTARSAQQMPSSSQSQRSIAQTTPFQSPAARRTGDFQNASSSRNDVAGVSSSPTAPVIASGSTPDSRRSARKGALFLPSTKKALESRRTIQALRRIQLVSAGITNFRDGDAAPEEAGPSAENATTAAGVDTAWGGETSTAAAATAWGAEVTTDAATGGWGDATQPSENANTWGDATQPSGNVNTWGEAAAPSQDANGWGDAAAQPPQDANTWGDPSAGSAVNANSQNAPPATNDGWGAPPATSQVTSGPSYQAGVDTSWDPPSEPNTNAGVASTAWKDSPPNPNASLNTAWGVPPSTSNNNAGPSYTAGGAWGEAPAPNVNANTGNTAWGEPPPTSNANSTTWGDAPSALTANAGQETQSFAAGVDTAWGGSPSDHTISNAGADTSWGDVPASSNDNVNAGWGDVPGASAANTGWSAPAAPAASSSGGWHDSRAPPSNPRGEWNNTAARTSDTRYASAAPHNWGSSSRGGRADINSETRNSGTPPATARATDSWASSRASSSDRAWGASSKPPRAPANDGWGAAPDMSTDNRAIHDAGNARSSDTPARYQTAVSNRREIPGTSTVAQPNESVVETTQAAVDLNAWEPEPNTTVTATDWGDWDVPSSSSAPTGWGEPAQNRHSERSESSTARAPVAPQSDSADWGSAPSARPPSHQDNREARVPDAPKQDREPPSKPRRRVAEDFFLNSESPKPKVPEPIKTTAETGWGSWDPSGSAGTVIDDGWGNSLDLNSGNASSSRPSDRRESSARNESRHAPASISSRHGSESRRRSRDGGYSRSSRTDI</sequence>
<evidence type="ECO:0000313" key="2">
    <source>
        <dbReference type="Proteomes" id="UP001230649"/>
    </source>
</evidence>
<accession>A0ACC2W957</accession>
<comment type="caution">
    <text evidence="1">The sequence shown here is derived from an EMBL/GenBank/DDBJ whole genome shotgun (WGS) entry which is preliminary data.</text>
</comment>